<dbReference type="InterPro" id="IPR003615">
    <property type="entry name" value="HNH_nuc"/>
</dbReference>
<feature type="domain" description="HNH nuclease" evidence="1">
    <location>
        <begin position="32"/>
        <end position="82"/>
    </location>
</feature>
<name>A0A6J5MLA0_9CAUD</name>
<dbReference type="SMART" id="SM00507">
    <property type="entry name" value="HNHc"/>
    <property type="match status" value="1"/>
</dbReference>
<evidence type="ECO:0000259" key="1">
    <source>
        <dbReference type="SMART" id="SM00507"/>
    </source>
</evidence>
<reference evidence="2" key="1">
    <citation type="submission" date="2020-04" db="EMBL/GenBank/DDBJ databases">
        <authorList>
            <person name="Chiriac C."/>
            <person name="Salcher M."/>
            <person name="Ghai R."/>
            <person name="Kavagutti S V."/>
        </authorList>
    </citation>
    <scope>NUCLEOTIDE SEQUENCE</scope>
</reference>
<gene>
    <name evidence="2" type="ORF">UFOVP517_48</name>
</gene>
<proteinExistence type="predicted"/>
<dbReference type="Pfam" id="PF14279">
    <property type="entry name" value="HNH_5"/>
    <property type="match status" value="1"/>
</dbReference>
<protein>
    <submittedName>
        <fullName evidence="2">HNHc domain containing protein</fullName>
    </submittedName>
</protein>
<dbReference type="Gene3D" id="1.10.30.50">
    <property type="match status" value="1"/>
</dbReference>
<evidence type="ECO:0000313" key="2">
    <source>
        <dbReference type="EMBL" id="CAB4147865.1"/>
    </source>
</evidence>
<organism evidence="2">
    <name type="scientific">uncultured Caudovirales phage</name>
    <dbReference type="NCBI Taxonomy" id="2100421"/>
    <lineage>
        <taxon>Viruses</taxon>
        <taxon>Duplodnaviria</taxon>
        <taxon>Heunggongvirae</taxon>
        <taxon>Uroviricota</taxon>
        <taxon>Caudoviricetes</taxon>
        <taxon>Peduoviridae</taxon>
        <taxon>Maltschvirus</taxon>
        <taxon>Maltschvirus maltsch</taxon>
    </lineage>
</organism>
<accession>A0A6J5MLA0</accession>
<dbReference type="EMBL" id="LR796489">
    <property type="protein sequence ID" value="CAB4147865.1"/>
    <property type="molecule type" value="Genomic_DNA"/>
</dbReference>
<dbReference type="CDD" id="cd00085">
    <property type="entry name" value="HNHc"/>
    <property type="match status" value="1"/>
</dbReference>
<dbReference type="InterPro" id="IPR029471">
    <property type="entry name" value="HNH_5"/>
</dbReference>
<sequence length="160" mass="18646">MNRIKRSGMPKQKDIRIYWASTSIWRFKGFDSSYEFLEGDYCFACGFTNGESKTERAHIIPLSLGGSNEYRNLHLLCGRCHIDSEHCGNPKYDPFQAAYWQWFFNRTVEDRMVSSALCLGFNYSDFQRGEEHFFNRAKIVFANRPDIISRLGLDRNGAMV</sequence>